<dbReference type="AlphaFoldDB" id="A0AAN6RNB0"/>
<dbReference type="Proteomes" id="UP001303889">
    <property type="component" value="Unassembled WGS sequence"/>
</dbReference>
<reference evidence="1" key="2">
    <citation type="submission" date="2023-05" db="EMBL/GenBank/DDBJ databases">
        <authorList>
            <consortium name="Lawrence Berkeley National Laboratory"/>
            <person name="Steindorff A."/>
            <person name="Hensen N."/>
            <person name="Bonometti L."/>
            <person name="Westerberg I."/>
            <person name="Brannstrom I.O."/>
            <person name="Guillou S."/>
            <person name="Cros-Aarteil S."/>
            <person name="Calhoun S."/>
            <person name="Haridas S."/>
            <person name="Kuo A."/>
            <person name="Mondo S."/>
            <person name="Pangilinan J."/>
            <person name="Riley R."/>
            <person name="Labutti K."/>
            <person name="Andreopoulos B."/>
            <person name="Lipzen A."/>
            <person name="Chen C."/>
            <person name="Yanf M."/>
            <person name="Daum C."/>
            <person name="Ng V."/>
            <person name="Clum A."/>
            <person name="Ohm R."/>
            <person name="Martin F."/>
            <person name="Silar P."/>
            <person name="Natvig D."/>
            <person name="Lalanne C."/>
            <person name="Gautier V."/>
            <person name="Ament-Velasquez S.L."/>
            <person name="Kruys A."/>
            <person name="Hutchinson M.I."/>
            <person name="Powell A.J."/>
            <person name="Barry K."/>
            <person name="Miller A.N."/>
            <person name="Grigoriev I.V."/>
            <person name="Debuchy R."/>
            <person name="Gladieux P."/>
            <person name="Thoren M.H."/>
            <person name="Johannesson H."/>
        </authorList>
    </citation>
    <scope>NUCLEOTIDE SEQUENCE</scope>
    <source>
        <strain evidence="1">CBS 103.79</strain>
    </source>
</reference>
<comment type="caution">
    <text evidence="1">The sequence shown here is derived from an EMBL/GenBank/DDBJ whole genome shotgun (WGS) entry which is preliminary data.</text>
</comment>
<evidence type="ECO:0000313" key="2">
    <source>
        <dbReference type="Proteomes" id="UP001303889"/>
    </source>
</evidence>
<proteinExistence type="predicted"/>
<keyword evidence="2" id="KW-1185">Reference proteome</keyword>
<accession>A0AAN6RNB0</accession>
<sequence length="65" mass="7400">MLMKSLRKWDPTWAEMLNFQLKAGNMKYKNFVTMVATKANEQSMQNLSAITKTKSNNTTGKPEDG</sequence>
<evidence type="ECO:0000313" key="1">
    <source>
        <dbReference type="EMBL" id="KAK3896794.1"/>
    </source>
</evidence>
<reference evidence="1" key="1">
    <citation type="journal article" date="2023" name="Mol. Phylogenet. Evol.">
        <title>Genome-scale phylogeny and comparative genomics of the fungal order Sordariales.</title>
        <authorList>
            <person name="Hensen N."/>
            <person name="Bonometti L."/>
            <person name="Westerberg I."/>
            <person name="Brannstrom I.O."/>
            <person name="Guillou S."/>
            <person name="Cros-Aarteil S."/>
            <person name="Calhoun S."/>
            <person name="Haridas S."/>
            <person name="Kuo A."/>
            <person name="Mondo S."/>
            <person name="Pangilinan J."/>
            <person name="Riley R."/>
            <person name="LaButti K."/>
            <person name="Andreopoulos B."/>
            <person name="Lipzen A."/>
            <person name="Chen C."/>
            <person name="Yan M."/>
            <person name="Daum C."/>
            <person name="Ng V."/>
            <person name="Clum A."/>
            <person name="Steindorff A."/>
            <person name="Ohm R.A."/>
            <person name="Martin F."/>
            <person name="Silar P."/>
            <person name="Natvig D.O."/>
            <person name="Lalanne C."/>
            <person name="Gautier V."/>
            <person name="Ament-Velasquez S.L."/>
            <person name="Kruys A."/>
            <person name="Hutchinson M.I."/>
            <person name="Powell A.J."/>
            <person name="Barry K."/>
            <person name="Miller A.N."/>
            <person name="Grigoriev I.V."/>
            <person name="Debuchy R."/>
            <person name="Gladieux P."/>
            <person name="Hiltunen Thoren M."/>
            <person name="Johannesson H."/>
        </authorList>
    </citation>
    <scope>NUCLEOTIDE SEQUENCE</scope>
    <source>
        <strain evidence="1">CBS 103.79</strain>
    </source>
</reference>
<organism evidence="1 2">
    <name type="scientific">Staphylotrichum tortipilum</name>
    <dbReference type="NCBI Taxonomy" id="2831512"/>
    <lineage>
        <taxon>Eukaryota</taxon>
        <taxon>Fungi</taxon>
        <taxon>Dikarya</taxon>
        <taxon>Ascomycota</taxon>
        <taxon>Pezizomycotina</taxon>
        <taxon>Sordariomycetes</taxon>
        <taxon>Sordariomycetidae</taxon>
        <taxon>Sordariales</taxon>
        <taxon>Chaetomiaceae</taxon>
        <taxon>Staphylotrichum</taxon>
    </lineage>
</organism>
<dbReference type="EMBL" id="MU856396">
    <property type="protein sequence ID" value="KAK3896794.1"/>
    <property type="molecule type" value="Genomic_DNA"/>
</dbReference>
<protein>
    <submittedName>
        <fullName evidence="1">Uncharacterized protein</fullName>
    </submittedName>
</protein>
<gene>
    <name evidence="1" type="ORF">C8A05DRAFT_39655</name>
</gene>
<name>A0AAN6RNB0_9PEZI</name>